<name>A0ABR0B8H7_9CRUS</name>
<organism evidence="2 3">
    <name type="scientific">Daphnia magna</name>
    <dbReference type="NCBI Taxonomy" id="35525"/>
    <lineage>
        <taxon>Eukaryota</taxon>
        <taxon>Metazoa</taxon>
        <taxon>Ecdysozoa</taxon>
        <taxon>Arthropoda</taxon>
        <taxon>Crustacea</taxon>
        <taxon>Branchiopoda</taxon>
        <taxon>Diplostraca</taxon>
        <taxon>Cladocera</taxon>
        <taxon>Anomopoda</taxon>
        <taxon>Daphniidae</taxon>
        <taxon>Daphnia</taxon>
    </lineage>
</organism>
<reference evidence="2 3" key="1">
    <citation type="journal article" date="2023" name="Nucleic Acids Res.">
        <title>The hologenome of Daphnia magna reveals possible DNA methylation and microbiome-mediated evolution of the host genome.</title>
        <authorList>
            <person name="Chaturvedi A."/>
            <person name="Li X."/>
            <person name="Dhandapani V."/>
            <person name="Marshall H."/>
            <person name="Kissane S."/>
            <person name="Cuenca-Cambronero M."/>
            <person name="Asole G."/>
            <person name="Calvet F."/>
            <person name="Ruiz-Romero M."/>
            <person name="Marangio P."/>
            <person name="Guigo R."/>
            <person name="Rago D."/>
            <person name="Mirbahai L."/>
            <person name="Eastwood N."/>
            <person name="Colbourne J.K."/>
            <person name="Zhou J."/>
            <person name="Mallon E."/>
            <person name="Orsini L."/>
        </authorList>
    </citation>
    <scope>NUCLEOTIDE SEQUENCE [LARGE SCALE GENOMIC DNA]</scope>
    <source>
        <strain evidence="2">LRV0_1</strain>
    </source>
</reference>
<sequence length="60" mass="7003">MIILSQLAALDYWLVYATRSCQVVIFDIKRISEELFGCVRAPRQKKRRNPFLVDGSIAFR</sequence>
<evidence type="ECO:0000256" key="1">
    <source>
        <dbReference type="SAM" id="SignalP"/>
    </source>
</evidence>
<accession>A0ABR0B8H7</accession>
<dbReference type="Proteomes" id="UP001234178">
    <property type="component" value="Unassembled WGS sequence"/>
</dbReference>
<dbReference type="EMBL" id="JAOYFB010000040">
    <property type="protein sequence ID" value="KAK4037971.1"/>
    <property type="molecule type" value="Genomic_DNA"/>
</dbReference>
<keyword evidence="3" id="KW-1185">Reference proteome</keyword>
<comment type="caution">
    <text evidence="2">The sequence shown here is derived from an EMBL/GenBank/DDBJ whole genome shotgun (WGS) entry which is preliminary data.</text>
</comment>
<feature type="chain" id="PRO_5046693842" evidence="1">
    <location>
        <begin position="18"/>
        <end position="60"/>
    </location>
</feature>
<proteinExistence type="predicted"/>
<evidence type="ECO:0000313" key="2">
    <source>
        <dbReference type="EMBL" id="KAK4037971.1"/>
    </source>
</evidence>
<protein>
    <submittedName>
        <fullName evidence="2">Uncharacterized protein</fullName>
    </submittedName>
</protein>
<evidence type="ECO:0000313" key="3">
    <source>
        <dbReference type="Proteomes" id="UP001234178"/>
    </source>
</evidence>
<keyword evidence="1" id="KW-0732">Signal</keyword>
<feature type="signal peptide" evidence="1">
    <location>
        <begin position="1"/>
        <end position="17"/>
    </location>
</feature>
<gene>
    <name evidence="2" type="ORF">OUZ56_029994</name>
</gene>